<evidence type="ECO:0000313" key="8">
    <source>
        <dbReference type="EMBL" id="GFJ80316.1"/>
    </source>
</evidence>
<dbReference type="InterPro" id="IPR036852">
    <property type="entry name" value="Peptidase_S8/S53_dom_sf"/>
</dbReference>
<sequence>MSRMRRGVVTLGLSMVLAVTSGPAVATAAAPGAEIDKEVLAALEASGTASFMVYLREKADLGAIAKQRGSTKAAQVYGTLTGTAARTQSGIRALLGARGADYRSFWVANALRVTADRSTLDALAARADVERIEPVRVLPLLAPTRAAEPVEPAAVEWNVDGVGAPRVWSEYGVRGEGIVVATIDGGAQFNHPALVNQYRGNLGNGSFDHNYNWFDPGEVCADPRVPCDDDDGHGTHVAGTAVGDDGGANQIGVAPGAKWIAAKGCDPRGCPVDSLLAAGEWVIAPTDLNGANPRPDLHADVVNNSWGGGQDDPFYNQILTAWNAAGMFGTFAIGNDGPACGTAGSPGDEPMAYGVGGHDIANAIYTSSSRGASTVDGSIKPDISAPAVNVRSSLPGDRYGAFSGTSMATPHVTGTVALVWSAAPSLRGDVAATRDLLDRAAIDVDSTGCGGTAANNNNFGEGRLNAYQAVTAAPRGEAGRIAGQVTAAGAPLAGATVSAAGRTVTTGPDGRYALTVPAGEQQVTASKYGFRAATATVTVPASGAVTQDFALVAAPMVTVSGRVTDGSGHGWPLAATIEVAGQPGGPVRTDPVTGRYSFEVAGAATYRFTVTTRYTGYRVVTRDVAVGEADQTVDFAVIVEPGCTAAGYAPVFQEPILNEPFDGTTAPPGWSVANRTPSGGWVFQDVRGRGNLTGGSGGFAIVDSDALGSGNTQDTDLITPPLDFTAIASPFLRFNSDWRAVSTTDSADIDVSTDSGATWTNVWHQTGSRRGPRIEDVPLYQAGGSANALVRFRFRGTFAWWWEVDNVQVLNRACTPVPGGLVVGNTTDGNTGAPLADVTVSSVDAPADAGTSAPDGFYWLFSSLVGAQRFTAVRSGYQPQTKSVGVTADAATRADFALAAGRLALSTTSIDATQGYGSTRNTNVRITNTGNAPATVDLLEMGGAGFEIFGKQGAQLAERQVPGGARKERVSDGKVPLGDGTMRAAPLVEDVWGPAADYPVDIFDNSAAVLDGKVYSVGGGESGTERLAFRYDPVANTWTRLPDLPVARSQAAVAAVGGKLYVIGGWEGPGEPVAAVDVFDPATGTWSTLAGAVNPAPRAAAAVAVAGGRVYLVGGCTDGGCTDSSDLVVFDPATGTFARRQPYPHLSSYMSCGGIGGKVYCAGGSSSQSHRDAYVYSPATNAWNRLPDMPFDLWGAQYSTASGLLVIAGGIVNGLTTITNRAVAFDPSANAWQILPNTRFSRYRGAGACGVYAIGGAPVPFVGSSETDHLGGLDLCDEIGNVSWLSTDVVAFTLAPGESRTVRVTLTATAAAGVAQPGTFTARLGLRSDTPYRVPQIDVRTTVTPPVSWGKVQGTVLGTSCGGSQVGVPVTVRVNWVADPSVGYTALADTSGRYAYWVPQGRYDVVVARDGWLPESQRVRIQAGFTQTVDFLLDPSEPCPPPPSGR</sequence>
<dbReference type="InterPro" id="IPR000209">
    <property type="entry name" value="Peptidase_S8/S53_dom"/>
</dbReference>
<feature type="active site" description="Charge relay system" evidence="5">
    <location>
        <position position="184"/>
    </location>
</feature>
<feature type="chain" id="PRO_5028817332" description="Peptidase S8/S53 domain-containing protein" evidence="6">
    <location>
        <begin position="29"/>
        <end position="1446"/>
    </location>
</feature>
<dbReference type="GO" id="GO:0004252">
    <property type="term" value="F:serine-type endopeptidase activity"/>
    <property type="evidence" value="ECO:0007669"/>
    <property type="project" value="UniProtKB-UniRule"/>
</dbReference>
<dbReference type="GO" id="GO:0006508">
    <property type="term" value="P:proteolysis"/>
    <property type="evidence" value="ECO:0007669"/>
    <property type="project" value="UniProtKB-KW"/>
</dbReference>
<dbReference type="Gene3D" id="2.120.10.80">
    <property type="entry name" value="Kelch-type beta propeller"/>
    <property type="match status" value="2"/>
</dbReference>
<dbReference type="PROSITE" id="PS51892">
    <property type="entry name" value="SUBTILASE"/>
    <property type="match status" value="1"/>
</dbReference>
<name>A0A6V8KE76_9ACTN</name>
<evidence type="ECO:0000256" key="1">
    <source>
        <dbReference type="ARBA" id="ARBA00011073"/>
    </source>
</evidence>
<dbReference type="Gene3D" id="2.60.40.1120">
    <property type="entry name" value="Carboxypeptidase-like, regulatory domain"/>
    <property type="match status" value="4"/>
</dbReference>
<dbReference type="Pfam" id="PF24681">
    <property type="entry name" value="Kelch_KLHDC2_KLHL20_DRC7"/>
    <property type="match status" value="1"/>
</dbReference>
<dbReference type="PROSITE" id="PS00137">
    <property type="entry name" value="SUBTILASE_HIS"/>
    <property type="match status" value="1"/>
</dbReference>
<evidence type="ECO:0000256" key="5">
    <source>
        <dbReference type="PROSITE-ProRule" id="PRU01240"/>
    </source>
</evidence>
<dbReference type="Gene3D" id="3.40.50.200">
    <property type="entry name" value="Peptidase S8/S53 domain"/>
    <property type="match status" value="1"/>
</dbReference>
<dbReference type="InterPro" id="IPR023828">
    <property type="entry name" value="Peptidase_S8_Ser-AS"/>
</dbReference>
<gene>
    <name evidence="8" type="ORF">Phou_044960</name>
</gene>
<dbReference type="EMBL" id="BLPF01000001">
    <property type="protein sequence ID" value="GFJ80316.1"/>
    <property type="molecule type" value="Genomic_DNA"/>
</dbReference>
<dbReference type="GO" id="GO:0030246">
    <property type="term" value="F:carbohydrate binding"/>
    <property type="evidence" value="ECO:0007669"/>
    <property type="project" value="InterPro"/>
</dbReference>
<dbReference type="PROSITE" id="PS00138">
    <property type="entry name" value="SUBTILASE_SER"/>
    <property type="match status" value="1"/>
</dbReference>
<keyword evidence="2 5" id="KW-0645">Protease</keyword>
<feature type="active site" description="Charge relay system" evidence="5">
    <location>
        <position position="406"/>
    </location>
</feature>
<evidence type="ECO:0000256" key="4">
    <source>
        <dbReference type="ARBA" id="ARBA00022825"/>
    </source>
</evidence>
<dbReference type="PANTHER" id="PTHR43806:SF11">
    <property type="entry name" value="CEREVISIN-RELATED"/>
    <property type="match status" value="1"/>
</dbReference>
<dbReference type="InterPro" id="IPR050131">
    <property type="entry name" value="Peptidase_S8_subtilisin-like"/>
</dbReference>
<dbReference type="Pfam" id="PF13620">
    <property type="entry name" value="CarboxypepD_reg"/>
    <property type="match status" value="2"/>
</dbReference>
<dbReference type="SUPFAM" id="SSF117281">
    <property type="entry name" value="Kelch motif"/>
    <property type="match status" value="1"/>
</dbReference>
<reference evidence="8 9" key="1">
    <citation type="submission" date="2020-03" db="EMBL/GenBank/DDBJ databases">
        <title>Whole genome shotgun sequence of Phytohabitans houttuyneae NBRC 108639.</title>
        <authorList>
            <person name="Komaki H."/>
            <person name="Tamura T."/>
        </authorList>
    </citation>
    <scope>NUCLEOTIDE SEQUENCE [LARGE SCALE GENOMIC DNA]</scope>
    <source>
        <strain evidence="8 9">NBRC 108639</strain>
    </source>
</reference>
<dbReference type="InterPro" id="IPR013784">
    <property type="entry name" value="Carb-bd-like_fold"/>
</dbReference>
<evidence type="ECO:0000313" key="9">
    <source>
        <dbReference type="Proteomes" id="UP000482800"/>
    </source>
</evidence>
<protein>
    <recommendedName>
        <fullName evidence="7">Peptidase S8/S53 domain-containing protein</fullName>
    </recommendedName>
</protein>
<evidence type="ECO:0000256" key="3">
    <source>
        <dbReference type="ARBA" id="ARBA00022801"/>
    </source>
</evidence>
<dbReference type="InterPro" id="IPR008969">
    <property type="entry name" value="CarboxyPept-like_regulatory"/>
</dbReference>
<accession>A0A6V8KE76</accession>
<keyword evidence="6" id="KW-0732">Signal</keyword>
<dbReference type="InterPro" id="IPR015500">
    <property type="entry name" value="Peptidase_S8_subtilisin-rel"/>
</dbReference>
<dbReference type="Gene3D" id="2.60.120.200">
    <property type="match status" value="1"/>
</dbReference>
<dbReference type="PANTHER" id="PTHR43806">
    <property type="entry name" value="PEPTIDASE S8"/>
    <property type="match status" value="1"/>
</dbReference>
<dbReference type="Pfam" id="PF00082">
    <property type="entry name" value="Peptidase_S8"/>
    <property type="match status" value="1"/>
</dbReference>
<proteinExistence type="inferred from homology"/>
<dbReference type="SMART" id="SM00612">
    <property type="entry name" value="Kelch"/>
    <property type="match status" value="5"/>
</dbReference>
<feature type="domain" description="Peptidase S8/S53" evidence="7">
    <location>
        <begin position="175"/>
        <end position="462"/>
    </location>
</feature>
<dbReference type="Proteomes" id="UP000482800">
    <property type="component" value="Unassembled WGS sequence"/>
</dbReference>
<dbReference type="InterPro" id="IPR015915">
    <property type="entry name" value="Kelch-typ_b-propeller"/>
</dbReference>
<dbReference type="SUPFAM" id="SSF52743">
    <property type="entry name" value="Subtilisin-like"/>
    <property type="match status" value="1"/>
</dbReference>
<reference evidence="8 9" key="2">
    <citation type="submission" date="2020-03" db="EMBL/GenBank/DDBJ databases">
        <authorList>
            <person name="Ichikawa N."/>
            <person name="Kimura A."/>
            <person name="Kitahashi Y."/>
            <person name="Uohara A."/>
        </authorList>
    </citation>
    <scope>NUCLEOTIDE SEQUENCE [LARGE SCALE GENOMIC DNA]</scope>
    <source>
        <strain evidence="8 9">NBRC 108639</strain>
    </source>
</reference>
<evidence type="ECO:0000259" key="7">
    <source>
        <dbReference type="Pfam" id="PF00082"/>
    </source>
</evidence>
<dbReference type="InterPro" id="IPR006652">
    <property type="entry name" value="Kelch_1"/>
</dbReference>
<keyword evidence="3 5" id="KW-0378">Hydrolase</keyword>
<dbReference type="PRINTS" id="PR00723">
    <property type="entry name" value="SUBTILISIN"/>
</dbReference>
<dbReference type="SUPFAM" id="SSF49452">
    <property type="entry name" value="Starch-binding domain-like"/>
    <property type="match status" value="1"/>
</dbReference>
<dbReference type="RefSeq" id="WP_173057700.1">
    <property type="nucleotide sequence ID" value="NZ_BAABGO010000015.1"/>
</dbReference>
<comment type="similarity">
    <text evidence="1 5">Belongs to the peptidase S8 family.</text>
</comment>
<dbReference type="InterPro" id="IPR022398">
    <property type="entry name" value="Peptidase_S8_His-AS"/>
</dbReference>
<keyword evidence="4 5" id="KW-0720">Serine protease</keyword>
<comment type="caution">
    <text evidence="8">The sequence shown here is derived from an EMBL/GenBank/DDBJ whole genome shotgun (WGS) entry which is preliminary data.</text>
</comment>
<organism evidence="8 9">
    <name type="scientific">Phytohabitans houttuyneae</name>
    <dbReference type="NCBI Taxonomy" id="1076126"/>
    <lineage>
        <taxon>Bacteria</taxon>
        <taxon>Bacillati</taxon>
        <taxon>Actinomycetota</taxon>
        <taxon>Actinomycetes</taxon>
        <taxon>Micromonosporales</taxon>
        <taxon>Micromonosporaceae</taxon>
    </lineage>
</organism>
<evidence type="ECO:0000256" key="6">
    <source>
        <dbReference type="SAM" id="SignalP"/>
    </source>
</evidence>
<dbReference type="SUPFAM" id="SSF49464">
    <property type="entry name" value="Carboxypeptidase regulatory domain-like"/>
    <property type="match status" value="3"/>
</dbReference>
<evidence type="ECO:0000256" key="2">
    <source>
        <dbReference type="ARBA" id="ARBA00022670"/>
    </source>
</evidence>
<feature type="active site" description="Charge relay system" evidence="5">
    <location>
        <position position="233"/>
    </location>
</feature>
<keyword evidence="9" id="KW-1185">Reference proteome</keyword>
<feature type="signal peptide" evidence="6">
    <location>
        <begin position="1"/>
        <end position="28"/>
    </location>
</feature>